<proteinExistence type="predicted"/>
<organism evidence="2 3">
    <name type="scientific">Paspalum notatum var. saurae</name>
    <dbReference type="NCBI Taxonomy" id="547442"/>
    <lineage>
        <taxon>Eukaryota</taxon>
        <taxon>Viridiplantae</taxon>
        <taxon>Streptophyta</taxon>
        <taxon>Embryophyta</taxon>
        <taxon>Tracheophyta</taxon>
        <taxon>Spermatophyta</taxon>
        <taxon>Magnoliopsida</taxon>
        <taxon>Liliopsida</taxon>
        <taxon>Poales</taxon>
        <taxon>Poaceae</taxon>
        <taxon>PACMAD clade</taxon>
        <taxon>Panicoideae</taxon>
        <taxon>Andropogonodae</taxon>
        <taxon>Paspaleae</taxon>
        <taxon>Paspalinae</taxon>
        <taxon>Paspalum</taxon>
    </lineage>
</organism>
<feature type="compositionally biased region" description="Low complexity" evidence="1">
    <location>
        <begin position="150"/>
        <end position="172"/>
    </location>
</feature>
<accession>A0AAQ3PY33</accession>
<evidence type="ECO:0000256" key="1">
    <source>
        <dbReference type="SAM" id="MobiDB-lite"/>
    </source>
</evidence>
<feature type="compositionally biased region" description="Polar residues" evidence="1">
    <location>
        <begin position="1"/>
        <end position="11"/>
    </location>
</feature>
<protein>
    <submittedName>
        <fullName evidence="2">Uncharacterized protein</fullName>
    </submittedName>
</protein>
<sequence>MTRQSNSTASNVAEGGRGRGSSRALSVRNVADRGRGGRGRGRSYTMRFGAVPDPGLARRAAAAIEAEGFAGAWETAARTSLDSAANRCGIVKLYVRLCFSRLLEFCKSCATDPDAAFAALGLGVAWQERKSLLSSSASTVALLLPPPGAAPASDAAGASSSTAPAAAPPSDK</sequence>
<dbReference type="Gene3D" id="1.10.246.200">
    <property type="entry name" value="WPP domain"/>
    <property type="match status" value="1"/>
</dbReference>
<evidence type="ECO:0000313" key="2">
    <source>
        <dbReference type="EMBL" id="WVZ54889.1"/>
    </source>
</evidence>
<feature type="region of interest" description="Disordered" evidence="1">
    <location>
        <begin position="149"/>
        <end position="172"/>
    </location>
</feature>
<keyword evidence="3" id="KW-1185">Reference proteome</keyword>
<name>A0AAQ3PY33_PASNO</name>
<feature type="region of interest" description="Disordered" evidence="1">
    <location>
        <begin position="1"/>
        <end position="44"/>
    </location>
</feature>
<dbReference type="InterPro" id="IPR038214">
    <property type="entry name" value="WPP_sf"/>
</dbReference>
<dbReference type="EMBL" id="CP144745">
    <property type="protein sequence ID" value="WVZ54889.1"/>
    <property type="molecule type" value="Genomic_DNA"/>
</dbReference>
<dbReference type="AlphaFoldDB" id="A0AAQ3PY33"/>
<gene>
    <name evidence="2" type="ORF">U9M48_005629</name>
</gene>
<dbReference type="Proteomes" id="UP001341281">
    <property type="component" value="Chromosome 01"/>
</dbReference>
<evidence type="ECO:0000313" key="3">
    <source>
        <dbReference type="Proteomes" id="UP001341281"/>
    </source>
</evidence>
<reference evidence="2 3" key="1">
    <citation type="submission" date="2024-02" db="EMBL/GenBank/DDBJ databases">
        <title>High-quality chromosome-scale genome assembly of Pensacola bahiagrass (Paspalum notatum Flugge var. saurae).</title>
        <authorList>
            <person name="Vega J.M."/>
            <person name="Podio M."/>
            <person name="Orjuela J."/>
            <person name="Siena L.A."/>
            <person name="Pessino S.C."/>
            <person name="Combes M.C."/>
            <person name="Mariac C."/>
            <person name="Albertini E."/>
            <person name="Pupilli F."/>
            <person name="Ortiz J.P.A."/>
            <person name="Leblanc O."/>
        </authorList>
    </citation>
    <scope>NUCLEOTIDE SEQUENCE [LARGE SCALE GENOMIC DNA]</scope>
    <source>
        <strain evidence="2">R1</strain>
        <tissue evidence="2">Leaf</tissue>
    </source>
</reference>